<accession>A0A9D1L0B7</accession>
<reference evidence="2" key="2">
    <citation type="journal article" date="2021" name="PeerJ">
        <title>Extensive microbial diversity within the chicken gut microbiome revealed by metagenomics and culture.</title>
        <authorList>
            <person name="Gilroy R."/>
            <person name="Ravi A."/>
            <person name="Getino M."/>
            <person name="Pursley I."/>
            <person name="Horton D.L."/>
            <person name="Alikhan N.F."/>
            <person name="Baker D."/>
            <person name="Gharbi K."/>
            <person name="Hall N."/>
            <person name="Watson M."/>
            <person name="Adriaenssens E.M."/>
            <person name="Foster-Nyarko E."/>
            <person name="Jarju S."/>
            <person name="Secka A."/>
            <person name="Antonio M."/>
            <person name="Oren A."/>
            <person name="Chaudhuri R.R."/>
            <person name="La Ragione R."/>
            <person name="Hildebrand F."/>
            <person name="Pallen M.J."/>
        </authorList>
    </citation>
    <scope>NUCLEOTIDE SEQUENCE</scope>
    <source>
        <strain evidence="2">CHK195-11698</strain>
    </source>
</reference>
<evidence type="ECO:0000313" key="2">
    <source>
        <dbReference type="EMBL" id="HIU12732.1"/>
    </source>
</evidence>
<dbReference type="PANTHER" id="PTHR34297">
    <property type="entry name" value="HYPOTHETICAL CYTOSOLIC PROTEIN-RELATED"/>
    <property type="match status" value="1"/>
</dbReference>
<sequence>MFEKNTKLGSINISNDVIATIVGGAAMECYGVVGMASQKVLKDGFYELLKKENYARGIIVTSQDTGIVVDMYIIVGYGMKISEIVSEVQKKVKYVLETALDVEVEAINVYVQGVRVIE</sequence>
<reference evidence="2" key="1">
    <citation type="submission" date="2020-10" db="EMBL/GenBank/DDBJ databases">
        <authorList>
            <person name="Gilroy R."/>
        </authorList>
    </citation>
    <scope>NUCLEOTIDE SEQUENCE</scope>
    <source>
        <strain evidence="2">CHK195-11698</strain>
    </source>
</reference>
<protein>
    <submittedName>
        <fullName evidence="2">Asp23/Gls24 family envelope stress response protein</fullName>
    </submittedName>
</protein>
<dbReference type="Proteomes" id="UP000824175">
    <property type="component" value="Unassembled WGS sequence"/>
</dbReference>
<comment type="caution">
    <text evidence="2">The sequence shown here is derived from an EMBL/GenBank/DDBJ whole genome shotgun (WGS) entry which is preliminary data.</text>
</comment>
<proteinExistence type="inferred from homology"/>
<evidence type="ECO:0000256" key="1">
    <source>
        <dbReference type="ARBA" id="ARBA00005721"/>
    </source>
</evidence>
<organism evidence="2 3">
    <name type="scientific">Candidatus Fimiplasma intestinipullorum</name>
    <dbReference type="NCBI Taxonomy" id="2840825"/>
    <lineage>
        <taxon>Bacteria</taxon>
        <taxon>Bacillati</taxon>
        <taxon>Bacillota</taxon>
        <taxon>Clostridia</taxon>
        <taxon>Eubacteriales</taxon>
        <taxon>Candidatus Fimiplasma</taxon>
    </lineage>
</organism>
<name>A0A9D1L0B7_9FIRM</name>
<dbReference type="AlphaFoldDB" id="A0A9D1L0B7"/>
<evidence type="ECO:0000313" key="3">
    <source>
        <dbReference type="Proteomes" id="UP000824175"/>
    </source>
</evidence>
<dbReference type="InterPro" id="IPR005531">
    <property type="entry name" value="Asp23"/>
</dbReference>
<dbReference type="Pfam" id="PF03780">
    <property type="entry name" value="Asp23"/>
    <property type="match status" value="1"/>
</dbReference>
<dbReference type="EMBL" id="DVMJ01000009">
    <property type="protein sequence ID" value="HIU12732.1"/>
    <property type="molecule type" value="Genomic_DNA"/>
</dbReference>
<gene>
    <name evidence="2" type="ORF">IAD15_01500</name>
</gene>
<dbReference type="PANTHER" id="PTHR34297:SF2">
    <property type="entry name" value="ASP23_GLS24 FAMILY ENVELOPE STRESS RESPONSE PROTEIN"/>
    <property type="match status" value="1"/>
</dbReference>
<comment type="similarity">
    <text evidence="1">Belongs to the asp23 family.</text>
</comment>